<dbReference type="EMBL" id="PQIB02000004">
    <property type="protein sequence ID" value="RLN23018.1"/>
    <property type="molecule type" value="Genomic_DNA"/>
</dbReference>
<organism evidence="2 3">
    <name type="scientific">Panicum miliaceum</name>
    <name type="common">Proso millet</name>
    <name type="synonym">Broomcorn millet</name>
    <dbReference type="NCBI Taxonomy" id="4540"/>
    <lineage>
        <taxon>Eukaryota</taxon>
        <taxon>Viridiplantae</taxon>
        <taxon>Streptophyta</taxon>
        <taxon>Embryophyta</taxon>
        <taxon>Tracheophyta</taxon>
        <taxon>Spermatophyta</taxon>
        <taxon>Magnoliopsida</taxon>
        <taxon>Liliopsida</taxon>
        <taxon>Poales</taxon>
        <taxon>Poaceae</taxon>
        <taxon>PACMAD clade</taxon>
        <taxon>Panicoideae</taxon>
        <taxon>Panicodae</taxon>
        <taxon>Paniceae</taxon>
        <taxon>Panicinae</taxon>
        <taxon>Panicum</taxon>
        <taxon>Panicum sect. Panicum</taxon>
    </lineage>
</organism>
<proteinExistence type="predicted"/>
<evidence type="ECO:0000313" key="2">
    <source>
        <dbReference type="EMBL" id="RLN23018.1"/>
    </source>
</evidence>
<dbReference type="Proteomes" id="UP000275267">
    <property type="component" value="Unassembled WGS sequence"/>
</dbReference>
<feature type="region of interest" description="Disordered" evidence="1">
    <location>
        <begin position="163"/>
        <end position="207"/>
    </location>
</feature>
<feature type="compositionally biased region" description="Basic and acidic residues" evidence="1">
    <location>
        <begin position="10"/>
        <end position="22"/>
    </location>
</feature>
<evidence type="ECO:0008006" key="4">
    <source>
        <dbReference type="Google" id="ProtNLM"/>
    </source>
</evidence>
<gene>
    <name evidence="2" type="ORF">C2845_PM07G28890</name>
</gene>
<feature type="compositionally biased region" description="Polar residues" evidence="1">
    <location>
        <begin position="163"/>
        <end position="196"/>
    </location>
</feature>
<feature type="region of interest" description="Disordered" evidence="1">
    <location>
        <begin position="1"/>
        <end position="72"/>
    </location>
</feature>
<evidence type="ECO:0000313" key="3">
    <source>
        <dbReference type="Proteomes" id="UP000275267"/>
    </source>
</evidence>
<feature type="compositionally biased region" description="Basic and acidic residues" evidence="1">
    <location>
        <begin position="52"/>
        <end position="61"/>
    </location>
</feature>
<comment type="caution">
    <text evidence="2">The sequence shown here is derived from an EMBL/GenBank/DDBJ whole genome shotgun (WGS) entry which is preliminary data.</text>
</comment>
<sequence length="421" mass="46963">MIPMPQKSKSFLENKTRCRSDIRSSSLEAKGGGGGGGGHDSISKKNPRGKTTMKEVEDKAQGEGSQQKNPHLLESSIAQTTIEYRGIGGHAEVSEGEENMINNSNMTWQGGYTGLILEQIRNSQEPLPTAFQTTTGGYTSLVLGNFNVDDMDLEALDWTLGTNENNGEQISDNIQSNSRTTLESMNEVSSRNGNSQEDNENANPFIHHVNGDVEDDWNWRFDIFSNMQLHEDNRETTNIEGDKDSHEERSGAATTDRRDKGNSNASTETSKVHESIEEEIDGSQELTEAEIEAFIESEQVAASEGNNANLNSKYTPQIGMEFKNKDEAHHFFNFYAFIASFEVVITHVSRTTDIKRNNEIFKLEMKCKCHGKPPKKKITGEEEDEIQVDTNPTEKGPKRRTNVQVKTNCSVVMVVKETNEI</sequence>
<dbReference type="OrthoDB" id="10678972at2759"/>
<feature type="compositionally biased region" description="Basic and acidic residues" evidence="1">
    <location>
        <begin position="232"/>
        <end position="261"/>
    </location>
</feature>
<feature type="region of interest" description="Disordered" evidence="1">
    <location>
        <begin position="372"/>
        <end position="401"/>
    </location>
</feature>
<keyword evidence="3" id="KW-1185">Reference proteome</keyword>
<reference evidence="3" key="1">
    <citation type="journal article" date="2019" name="Nat. Commun.">
        <title>The genome of broomcorn millet.</title>
        <authorList>
            <person name="Zou C."/>
            <person name="Miki D."/>
            <person name="Li D."/>
            <person name="Tang Q."/>
            <person name="Xiao L."/>
            <person name="Rajput S."/>
            <person name="Deng P."/>
            <person name="Jia W."/>
            <person name="Huang R."/>
            <person name="Zhang M."/>
            <person name="Sun Y."/>
            <person name="Hu J."/>
            <person name="Fu X."/>
            <person name="Schnable P.S."/>
            <person name="Li F."/>
            <person name="Zhang H."/>
            <person name="Feng B."/>
            <person name="Zhu X."/>
            <person name="Liu R."/>
            <person name="Schnable J.C."/>
            <person name="Zhu J.-K."/>
            <person name="Zhang H."/>
        </authorList>
    </citation>
    <scope>NUCLEOTIDE SEQUENCE [LARGE SCALE GENOMIC DNA]</scope>
</reference>
<feature type="compositionally biased region" description="Gly residues" evidence="1">
    <location>
        <begin position="30"/>
        <end position="39"/>
    </location>
</feature>
<accession>A0A3L6SK62</accession>
<evidence type="ECO:0000256" key="1">
    <source>
        <dbReference type="SAM" id="MobiDB-lite"/>
    </source>
</evidence>
<protein>
    <recommendedName>
        <fullName evidence="4">FAR1 domain-containing protein</fullName>
    </recommendedName>
</protein>
<dbReference type="AlphaFoldDB" id="A0A3L6SK62"/>
<feature type="region of interest" description="Disordered" evidence="1">
    <location>
        <begin position="232"/>
        <end position="283"/>
    </location>
</feature>
<name>A0A3L6SK62_PANMI</name>